<evidence type="ECO:0008006" key="3">
    <source>
        <dbReference type="Google" id="ProtNLM"/>
    </source>
</evidence>
<accession>A0AA41QEC8</accession>
<dbReference type="EMBL" id="JAKGSG010000033">
    <property type="protein sequence ID" value="MCF4121597.1"/>
    <property type="molecule type" value="Genomic_DNA"/>
</dbReference>
<proteinExistence type="predicted"/>
<dbReference type="RefSeq" id="WP_236089395.1">
    <property type="nucleotide sequence ID" value="NZ_JAKGSG010000033.1"/>
</dbReference>
<gene>
    <name evidence="1" type="ORF">L1785_11445</name>
</gene>
<keyword evidence="2" id="KW-1185">Reference proteome</keyword>
<evidence type="ECO:0000313" key="1">
    <source>
        <dbReference type="EMBL" id="MCF4121597.1"/>
    </source>
</evidence>
<evidence type="ECO:0000313" key="2">
    <source>
        <dbReference type="Proteomes" id="UP001165405"/>
    </source>
</evidence>
<reference evidence="1" key="1">
    <citation type="submission" date="2022-01" db="EMBL/GenBank/DDBJ databases">
        <title>Antribacter sp. nov., isolated from Guizhou of China.</title>
        <authorList>
            <person name="Chengliang C."/>
            <person name="Ya Z."/>
        </authorList>
    </citation>
    <scope>NUCLEOTIDE SEQUENCE</scope>
    <source>
        <strain evidence="1">KLBMP 9083</strain>
    </source>
</reference>
<dbReference type="AlphaFoldDB" id="A0AA41QEC8"/>
<dbReference type="Proteomes" id="UP001165405">
    <property type="component" value="Unassembled WGS sequence"/>
</dbReference>
<dbReference type="SUPFAM" id="SSF55729">
    <property type="entry name" value="Acyl-CoA N-acyltransferases (Nat)"/>
    <property type="match status" value="1"/>
</dbReference>
<protein>
    <recommendedName>
        <fullName evidence="3">N-acetyltransferase domain-containing protein</fullName>
    </recommendedName>
</protein>
<dbReference type="InterPro" id="IPR016181">
    <property type="entry name" value="Acyl_CoA_acyltransferase"/>
</dbReference>
<comment type="caution">
    <text evidence="1">The sequence shown here is derived from an EMBL/GenBank/DDBJ whole genome shotgun (WGS) entry which is preliminary data.</text>
</comment>
<name>A0AA41QEC8_9MICO</name>
<organism evidence="1 2">
    <name type="scientific">Antribacter soli</name>
    <dbReference type="NCBI Taxonomy" id="2910976"/>
    <lineage>
        <taxon>Bacteria</taxon>
        <taxon>Bacillati</taxon>
        <taxon>Actinomycetota</taxon>
        <taxon>Actinomycetes</taxon>
        <taxon>Micrococcales</taxon>
        <taxon>Promicromonosporaceae</taxon>
        <taxon>Antribacter</taxon>
    </lineage>
</organism>
<sequence length="103" mass="11154">MPGVDVDERPGDKRPARALYEALFARLRRRGYRRAAAGVALPYDASVAMHLALGFREVGVFDGIGWKLGGWRDVARFQLDLVPGAPLPDGVRVAPVGPGTDQK</sequence>
<dbReference type="Gene3D" id="3.40.630.30">
    <property type="match status" value="1"/>
</dbReference>